<dbReference type="Pfam" id="PF00296">
    <property type="entry name" value="Bac_luciferase"/>
    <property type="match status" value="1"/>
</dbReference>
<comment type="similarity">
    <text evidence="1">To bacterial alkanal monooxygenase alpha and beta chains.</text>
</comment>
<feature type="domain" description="Luciferase-like" evidence="2">
    <location>
        <begin position="7"/>
        <end position="301"/>
    </location>
</feature>
<sequence>MISVPLSVLDLTPVQEGHSAQEALDNTVELARRTEKFGYRRFWVTEHHSTHIAASAAPAVLVGQIAATTSAITVGSGGVMLNNHAPLAVAEQFATLDALHPGRIDLGVGGGAGTTDERVTRALRQHATDGTDPYAQDVHALDGYLAQDDSGDDVFLLPRYETRPALWLLASTTTGARLAAELGLPLAFAHHIRPQNATESLACYREGFRPSRWSDRPYVMLAVQAVCADSDERAQALALPGDLLRADLLAGRAKSLLSPEAAAVRWAKEADPGASAETRTRVRGTPEEVVGHLAGLVDEHGADELMITSSIYDLDDRTRSYELIAAGAAA</sequence>
<dbReference type="EMBL" id="JAAXKY010000089">
    <property type="protein sequence ID" value="NMH80124.1"/>
    <property type="molecule type" value="Genomic_DNA"/>
</dbReference>
<keyword evidence="4" id="KW-1185">Reference proteome</keyword>
<dbReference type="Proteomes" id="UP001296706">
    <property type="component" value="Unassembled WGS sequence"/>
</dbReference>
<dbReference type="PANTHER" id="PTHR30137">
    <property type="entry name" value="LUCIFERASE-LIKE MONOOXYGENASE"/>
    <property type="match status" value="1"/>
</dbReference>
<dbReference type="SUPFAM" id="SSF51679">
    <property type="entry name" value="Bacterial luciferase-like"/>
    <property type="match status" value="1"/>
</dbReference>
<organism evidence="3 4">
    <name type="scientific">Pseudonocardia xinjiangensis</name>
    <dbReference type="NCBI Taxonomy" id="75289"/>
    <lineage>
        <taxon>Bacteria</taxon>
        <taxon>Bacillati</taxon>
        <taxon>Actinomycetota</taxon>
        <taxon>Actinomycetes</taxon>
        <taxon>Pseudonocardiales</taxon>
        <taxon>Pseudonocardiaceae</taxon>
        <taxon>Pseudonocardia</taxon>
    </lineage>
</organism>
<dbReference type="PANTHER" id="PTHR30137:SF6">
    <property type="entry name" value="LUCIFERASE-LIKE MONOOXYGENASE"/>
    <property type="match status" value="1"/>
</dbReference>
<dbReference type="InterPro" id="IPR050766">
    <property type="entry name" value="Bact_Lucif_Oxidored"/>
</dbReference>
<dbReference type="InterPro" id="IPR011251">
    <property type="entry name" value="Luciferase-like_dom"/>
</dbReference>
<evidence type="ECO:0000256" key="1">
    <source>
        <dbReference type="ARBA" id="ARBA00007789"/>
    </source>
</evidence>
<proteinExistence type="predicted"/>
<accession>A0ABX1RJJ7</accession>
<dbReference type="RefSeq" id="WP_169398183.1">
    <property type="nucleotide sequence ID" value="NZ_BAAAJH010000001.1"/>
</dbReference>
<evidence type="ECO:0000259" key="2">
    <source>
        <dbReference type="Pfam" id="PF00296"/>
    </source>
</evidence>
<reference evidence="3 4" key="1">
    <citation type="submission" date="2020-04" db="EMBL/GenBank/DDBJ databases">
        <authorList>
            <person name="Klaysubun C."/>
            <person name="Duangmal K."/>
            <person name="Lipun K."/>
        </authorList>
    </citation>
    <scope>NUCLEOTIDE SEQUENCE [LARGE SCALE GENOMIC DNA]</scope>
    <source>
        <strain evidence="3 4">JCM 11839</strain>
    </source>
</reference>
<dbReference type="NCBIfam" id="TIGR03558">
    <property type="entry name" value="oxido_grp_1"/>
    <property type="match status" value="1"/>
</dbReference>
<comment type="caution">
    <text evidence="3">The sequence shown here is derived from an EMBL/GenBank/DDBJ whole genome shotgun (WGS) entry which is preliminary data.</text>
</comment>
<name>A0ABX1RJJ7_9PSEU</name>
<dbReference type="Gene3D" id="3.20.20.30">
    <property type="entry name" value="Luciferase-like domain"/>
    <property type="match status" value="1"/>
</dbReference>
<dbReference type="InterPro" id="IPR019949">
    <property type="entry name" value="CmoO-like"/>
</dbReference>
<gene>
    <name evidence="3" type="ORF">HF577_23925</name>
</gene>
<evidence type="ECO:0000313" key="3">
    <source>
        <dbReference type="EMBL" id="NMH80124.1"/>
    </source>
</evidence>
<evidence type="ECO:0000313" key="4">
    <source>
        <dbReference type="Proteomes" id="UP001296706"/>
    </source>
</evidence>
<protein>
    <submittedName>
        <fullName evidence="3">LLM class flavin-dependent oxidoreductase</fullName>
    </submittedName>
</protein>
<dbReference type="InterPro" id="IPR036661">
    <property type="entry name" value="Luciferase-like_sf"/>
</dbReference>